<keyword evidence="2" id="KW-1133">Transmembrane helix</keyword>
<proteinExistence type="predicted"/>
<gene>
    <name evidence="4" type="ORF">GGQ54_001899</name>
</gene>
<name>A0A7Z0D9A2_9ACTN</name>
<reference evidence="4 5" key="1">
    <citation type="submission" date="2020-07" db="EMBL/GenBank/DDBJ databases">
        <title>Sequencing the genomes of 1000 actinobacteria strains.</title>
        <authorList>
            <person name="Klenk H.-P."/>
        </authorList>
    </citation>
    <scope>NUCLEOTIDE SEQUENCE [LARGE SCALE GENOMIC DNA]</scope>
    <source>
        <strain evidence="4 5">DSM 103164</strain>
    </source>
</reference>
<sequence>MTDPARLPAKRIGDSERDEAVRLLTEHMSAGRIDSAEFDDRMSRALSARTMGDLDPLFADLPGARPDQQVVPSAPAQPPVPAPRDDTLKRVGQVIVALLWPAAIIAMIAFGVWWPILIPIFGSGAIAAAFGLNHGDRRPRDRERDRRGELPGGDRDQH</sequence>
<protein>
    <recommendedName>
        <fullName evidence="3">DUF1707 domain-containing protein</fullName>
    </recommendedName>
</protein>
<dbReference type="AlphaFoldDB" id="A0A7Z0D9A2"/>
<keyword evidence="5" id="KW-1185">Reference proteome</keyword>
<dbReference type="EMBL" id="JACBZS010000001">
    <property type="protein sequence ID" value="NYI71339.1"/>
    <property type="molecule type" value="Genomic_DNA"/>
</dbReference>
<dbReference type="Proteomes" id="UP000527616">
    <property type="component" value="Unassembled WGS sequence"/>
</dbReference>
<evidence type="ECO:0000256" key="1">
    <source>
        <dbReference type="SAM" id="MobiDB-lite"/>
    </source>
</evidence>
<organism evidence="4 5">
    <name type="scientific">Naumannella cuiyingiana</name>
    <dbReference type="NCBI Taxonomy" id="1347891"/>
    <lineage>
        <taxon>Bacteria</taxon>
        <taxon>Bacillati</taxon>
        <taxon>Actinomycetota</taxon>
        <taxon>Actinomycetes</taxon>
        <taxon>Propionibacteriales</taxon>
        <taxon>Propionibacteriaceae</taxon>
        <taxon>Naumannella</taxon>
    </lineage>
</organism>
<feature type="region of interest" description="Disordered" evidence="1">
    <location>
        <begin position="63"/>
        <end position="85"/>
    </location>
</feature>
<evidence type="ECO:0000313" key="4">
    <source>
        <dbReference type="EMBL" id="NYI71339.1"/>
    </source>
</evidence>
<evidence type="ECO:0000256" key="2">
    <source>
        <dbReference type="SAM" id="Phobius"/>
    </source>
</evidence>
<comment type="caution">
    <text evidence="4">The sequence shown here is derived from an EMBL/GenBank/DDBJ whole genome shotgun (WGS) entry which is preliminary data.</text>
</comment>
<dbReference type="Pfam" id="PF08044">
    <property type="entry name" value="DUF1707"/>
    <property type="match status" value="1"/>
</dbReference>
<dbReference type="PANTHER" id="PTHR40763:SF5">
    <property type="entry name" value="MEMBRANE PROTEIN"/>
    <property type="match status" value="1"/>
</dbReference>
<keyword evidence="2" id="KW-0812">Transmembrane</keyword>
<dbReference type="RefSeq" id="WP_179445174.1">
    <property type="nucleotide sequence ID" value="NZ_JACBZS010000001.1"/>
</dbReference>
<feature type="domain" description="DUF1707" evidence="3">
    <location>
        <begin position="11"/>
        <end position="62"/>
    </location>
</feature>
<dbReference type="PANTHER" id="PTHR40763">
    <property type="entry name" value="MEMBRANE PROTEIN-RELATED"/>
    <property type="match status" value="1"/>
</dbReference>
<keyword evidence="2" id="KW-0472">Membrane</keyword>
<evidence type="ECO:0000313" key="5">
    <source>
        <dbReference type="Proteomes" id="UP000527616"/>
    </source>
</evidence>
<dbReference type="InterPro" id="IPR012551">
    <property type="entry name" value="DUF1707_SHOCT-like"/>
</dbReference>
<accession>A0A7Z0D9A2</accession>
<feature type="region of interest" description="Disordered" evidence="1">
    <location>
        <begin position="134"/>
        <end position="158"/>
    </location>
</feature>
<feature type="transmembrane region" description="Helical" evidence="2">
    <location>
        <begin position="91"/>
        <end position="110"/>
    </location>
</feature>
<evidence type="ECO:0000259" key="3">
    <source>
        <dbReference type="Pfam" id="PF08044"/>
    </source>
</evidence>